<protein>
    <submittedName>
        <fullName evidence="1">Uncharacterized protein</fullName>
    </submittedName>
</protein>
<name>A0ACC0BT57_CATRO</name>
<organism evidence="1 2">
    <name type="scientific">Catharanthus roseus</name>
    <name type="common">Madagascar periwinkle</name>
    <name type="synonym">Vinca rosea</name>
    <dbReference type="NCBI Taxonomy" id="4058"/>
    <lineage>
        <taxon>Eukaryota</taxon>
        <taxon>Viridiplantae</taxon>
        <taxon>Streptophyta</taxon>
        <taxon>Embryophyta</taxon>
        <taxon>Tracheophyta</taxon>
        <taxon>Spermatophyta</taxon>
        <taxon>Magnoliopsida</taxon>
        <taxon>eudicotyledons</taxon>
        <taxon>Gunneridae</taxon>
        <taxon>Pentapetalae</taxon>
        <taxon>asterids</taxon>
        <taxon>lamiids</taxon>
        <taxon>Gentianales</taxon>
        <taxon>Apocynaceae</taxon>
        <taxon>Rauvolfioideae</taxon>
        <taxon>Vinceae</taxon>
        <taxon>Catharanthinae</taxon>
        <taxon>Catharanthus</taxon>
    </lineage>
</organism>
<evidence type="ECO:0000313" key="1">
    <source>
        <dbReference type="EMBL" id="KAI5675767.1"/>
    </source>
</evidence>
<comment type="caution">
    <text evidence="1">The sequence shown here is derived from an EMBL/GenBank/DDBJ whole genome shotgun (WGS) entry which is preliminary data.</text>
</comment>
<proteinExistence type="predicted"/>
<sequence length="902" mass="96017">MMEEGLGNVHVALRYLHEALKCNQRLLGADHIQTAASYHAIAIALSLMEAYSLSVQHEQTTLQILQAKLGPDDLRTQAITDAAAWLEYFESKALEQQEAARNGTPKPDASISSKGHLSVSDLLDYITPDAEMKARDAQRRQARAKIKSKAGQNLDNFVDNYPNDELSSPIHTVMENSSDKVNKSEPLFVETTEKPDVFATDQTVSNQHDDPAQGETSEEGWQEAVPKGRSLMGRKSSGSRRPGLAKLNTNFMNASHLDKFRGKTNNFISPRTSPNEPAASSTSSAPKKYVKSSSFSPKSSSPTIPAAAAEKFVNPKSSPATPASNAPTKAGQIASSISVQAAGKHFSYKEVALARPGTIVKAVNKLLPNDNSAEGPVQATATSNDGENKQIKSTTEQEKPVDTANEKQQTEEGDTSVIEAIEENQNETSEAKGPEVSQTEGVKSAAESKGVEPEHASLLEGDASDSSNSTTSKAQVFERPDGTNAAASSDVECVTGLADNSTLLHEDASLLTEKVGDKAGELSPTNDSGTASLPSEAQNKDNGTASLSPTDVEKLGDSETGKGTTKKLSAAAPPFNPSTVPVFGSVPVPVFKEHGGILPPPVNIPPMLPVNPVRRSPHQSATARVPYGPRLSGGYNRSGSRVPRNKPAFHSTEHNGDAGPYSPPLVMNPHAAEFVPGQPWVQNGYPVTADIYVSYPNGISVPPSAYPITQNGMPVSPNGSTTSSNGIPVTQNGFQVPSVVSVESASVATVEEDSNSPSEVPTEENSEVLSLNSNAVNSPVAQTQDEPEVSEKSIANESEVDEKAPCQIEQKPADTETTILEIAATTESCSIVVPEEKKTKCWGDYSDSEAETVEALECHMVECVSEVQNQGFGMEQRPDDAEQHFFPGYRTSISLHQEPAMS</sequence>
<dbReference type="EMBL" id="CM044702">
    <property type="protein sequence ID" value="KAI5675767.1"/>
    <property type="molecule type" value="Genomic_DNA"/>
</dbReference>
<accession>A0ACC0BT57</accession>
<dbReference type="Proteomes" id="UP001060085">
    <property type="component" value="Linkage Group LG02"/>
</dbReference>
<gene>
    <name evidence="1" type="ORF">M9H77_06717</name>
</gene>
<evidence type="ECO:0000313" key="2">
    <source>
        <dbReference type="Proteomes" id="UP001060085"/>
    </source>
</evidence>
<keyword evidence="2" id="KW-1185">Reference proteome</keyword>
<reference evidence="2" key="1">
    <citation type="journal article" date="2023" name="Nat. Plants">
        <title>Single-cell RNA sequencing provides a high-resolution roadmap for understanding the multicellular compartmentation of specialized metabolism.</title>
        <authorList>
            <person name="Sun S."/>
            <person name="Shen X."/>
            <person name="Li Y."/>
            <person name="Li Y."/>
            <person name="Wang S."/>
            <person name="Li R."/>
            <person name="Zhang H."/>
            <person name="Shen G."/>
            <person name="Guo B."/>
            <person name="Wei J."/>
            <person name="Xu J."/>
            <person name="St-Pierre B."/>
            <person name="Chen S."/>
            <person name="Sun C."/>
        </authorList>
    </citation>
    <scope>NUCLEOTIDE SEQUENCE [LARGE SCALE GENOMIC DNA]</scope>
</reference>